<evidence type="ECO:0000256" key="10">
    <source>
        <dbReference type="SAM" id="Phobius"/>
    </source>
</evidence>
<comment type="caution">
    <text evidence="12">The sequence shown here is derived from an EMBL/GenBank/DDBJ whole genome shotgun (WGS) entry which is preliminary data.</text>
</comment>
<organism evidence="12 13">
    <name type="scientific">Pyrus ussuriensis x Pyrus communis</name>
    <dbReference type="NCBI Taxonomy" id="2448454"/>
    <lineage>
        <taxon>Eukaryota</taxon>
        <taxon>Viridiplantae</taxon>
        <taxon>Streptophyta</taxon>
        <taxon>Embryophyta</taxon>
        <taxon>Tracheophyta</taxon>
        <taxon>Spermatophyta</taxon>
        <taxon>Magnoliopsida</taxon>
        <taxon>eudicotyledons</taxon>
        <taxon>Gunneridae</taxon>
        <taxon>Pentapetalae</taxon>
        <taxon>rosids</taxon>
        <taxon>fabids</taxon>
        <taxon>Rosales</taxon>
        <taxon>Rosaceae</taxon>
        <taxon>Amygdaloideae</taxon>
        <taxon>Maleae</taxon>
        <taxon>Pyrus</taxon>
    </lineage>
</organism>
<dbReference type="InterPro" id="IPR014710">
    <property type="entry name" value="RmlC-like_jellyroll"/>
</dbReference>
<evidence type="ECO:0000256" key="1">
    <source>
        <dbReference type="ARBA" id="ARBA00004141"/>
    </source>
</evidence>
<gene>
    <name evidence="12" type="ORF">D8674_033401</name>
</gene>
<dbReference type="AlphaFoldDB" id="A0A5N5HKX7"/>
<dbReference type="GO" id="GO:0016020">
    <property type="term" value="C:membrane"/>
    <property type="evidence" value="ECO:0007669"/>
    <property type="project" value="UniProtKB-SubCell"/>
</dbReference>
<dbReference type="OrthoDB" id="421226at2759"/>
<keyword evidence="6" id="KW-0406">Ion transport</keyword>
<dbReference type="GO" id="GO:0005216">
    <property type="term" value="F:monoatomic ion channel activity"/>
    <property type="evidence" value="ECO:0007669"/>
    <property type="project" value="InterPro"/>
</dbReference>
<evidence type="ECO:0000256" key="9">
    <source>
        <dbReference type="ARBA" id="ARBA00023303"/>
    </source>
</evidence>
<keyword evidence="3" id="KW-0813">Transport</keyword>
<name>A0A5N5HKX7_9ROSA</name>
<feature type="transmembrane region" description="Helical" evidence="10">
    <location>
        <begin position="272"/>
        <end position="289"/>
    </location>
</feature>
<feature type="transmembrane region" description="Helical" evidence="10">
    <location>
        <begin position="98"/>
        <end position="120"/>
    </location>
</feature>
<evidence type="ECO:0000313" key="13">
    <source>
        <dbReference type="Proteomes" id="UP000327157"/>
    </source>
</evidence>
<dbReference type="InterPro" id="IPR018490">
    <property type="entry name" value="cNMP-bd_dom_sf"/>
</dbReference>
<accession>A0A5N5HKX7</accession>
<proteinExistence type="inferred from homology"/>
<dbReference type="Pfam" id="PF00520">
    <property type="entry name" value="Ion_trans"/>
    <property type="match status" value="1"/>
</dbReference>
<dbReference type="PROSITE" id="PS50042">
    <property type="entry name" value="CNMP_BINDING_3"/>
    <property type="match status" value="1"/>
</dbReference>
<comment type="subcellular location">
    <subcellularLocation>
        <location evidence="1">Membrane</location>
        <topology evidence="1">Multi-pass membrane protein</topology>
    </subcellularLocation>
</comment>
<evidence type="ECO:0000256" key="4">
    <source>
        <dbReference type="ARBA" id="ARBA00022692"/>
    </source>
</evidence>
<evidence type="ECO:0000259" key="11">
    <source>
        <dbReference type="PROSITE" id="PS50042"/>
    </source>
</evidence>
<keyword evidence="13" id="KW-1185">Reference proteome</keyword>
<dbReference type="Gene3D" id="1.10.287.70">
    <property type="match status" value="1"/>
</dbReference>
<evidence type="ECO:0000256" key="3">
    <source>
        <dbReference type="ARBA" id="ARBA00022448"/>
    </source>
</evidence>
<dbReference type="InterPro" id="IPR005821">
    <property type="entry name" value="Ion_trans_dom"/>
</dbReference>
<reference evidence="12 13" key="1">
    <citation type="submission" date="2019-09" db="EMBL/GenBank/DDBJ databases">
        <authorList>
            <person name="Ou C."/>
        </authorList>
    </citation>
    <scope>NUCLEOTIDE SEQUENCE [LARGE SCALE GENOMIC DNA]</scope>
    <source>
        <strain evidence="12">S2</strain>
        <tissue evidence="12">Leaf</tissue>
    </source>
</reference>
<dbReference type="SUPFAM" id="SSF51206">
    <property type="entry name" value="cAMP-binding domain-like"/>
    <property type="match status" value="1"/>
</dbReference>
<dbReference type="PANTHER" id="PTHR45651">
    <property type="entry name" value="CYCLIC NUCLEOTIDE-GATED ION CHANNEL 15-RELATED-RELATED"/>
    <property type="match status" value="1"/>
</dbReference>
<feature type="transmembrane region" description="Helical" evidence="10">
    <location>
        <begin position="202"/>
        <end position="221"/>
    </location>
</feature>
<feature type="transmembrane region" description="Helical" evidence="10">
    <location>
        <begin position="390"/>
        <end position="407"/>
    </location>
</feature>
<evidence type="ECO:0000256" key="2">
    <source>
        <dbReference type="ARBA" id="ARBA00010486"/>
    </source>
</evidence>
<evidence type="ECO:0000256" key="5">
    <source>
        <dbReference type="ARBA" id="ARBA00022989"/>
    </source>
</evidence>
<dbReference type="Gene3D" id="2.60.120.10">
    <property type="entry name" value="Jelly Rolls"/>
    <property type="match status" value="1"/>
</dbReference>
<evidence type="ECO:0000313" key="12">
    <source>
        <dbReference type="EMBL" id="KAB2628606.1"/>
    </source>
</evidence>
<dbReference type="InterPro" id="IPR000595">
    <property type="entry name" value="cNMP-bd_dom"/>
</dbReference>
<dbReference type="PANTHER" id="PTHR45651:SF68">
    <property type="entry name" value="ION TRANSPORT DOMAIN-CONTAINING PROTEIN"/>
    <property type="match status" value="1"/>
</dbReference>
<evidence type="ECO:0000256" key="6">
    <source>
        <dbReference type="ARBA" id="ARBA00023065"/>
    </source>
</evidence>
<dbReference type="EMBL" id="SMOL01000148">
    <property type="protein sequence ID" value="KAB2628606.1"/>
    <property type="molecule type" value="Genomic_DNA"/>
</dbReference>
<comment type="similarity">
    <text evidence="2">Belongs to the cyclic nucleotide-gated cation channel (TC 1.A.1.5) family.</text>
</comment>
<protein>
    <recommendedName>
        <fullName evidence="11">Cyclic nucleotide-binding domain-containing protein</fullName>
    </recommendedName>
</protein>
<evidence type="ECO:0000256" key="8">
    <source>
        <dbReference type="ARBA" id="ARBA00023286"/>
    </source>
</evidence>
<keyword evidence="8" id="KW-1071">Ligand-gated ion channel</keyword>
<dbReference type="Proteomes" id="UP000327157">
    <property type="component" value="Chromosome 8"/>
</dbReference>
<keyword evidence="5 10" id="KW-1133">Transmembrane helix</keyword>
<reference evidence="12 13" key="3">
    <citation type="submission" date="2019-11" db="EMBL/GenBank/DDBJ databases">
        <title>A de novo genome assembly of a pear dwarfing rootstock.</title>
        <authorList>
            <person name="Wang F."/>
            <person name="Wang J."/>
            <person name="Li S."/>
            <person name="Zhang Y."/>
            <person name="Fang M."/>
            <person name="Ma L."/>
            <person name="Zhao Y."/>
            <person name="Jiang S."/>
        </authorList>
    </citation>
    <scope>NUCLEOTIDE SEQUENCE [LARGE SCALE GENOMIC DNA]</scope>
    <source>
        <strain evidence="12">S2</strain>
        <tissue evidence="12">Leaf</tissue>
    </source>
</reference>
<dbReference type="PROSITE" id="PS50096">
    <property type="entry name" value="IQ"/>
    <property type="match status" value="1"/>
</dbReference>
<evidence type="ECO:0000256" key="7">
    <source>
        <dbReference type="ARBA" id="ARBA00023136"/>
    </source>
</evidence>
<sequence length="680" mass="77787">MVDVKLHIIDKTEVPYDLSSRTCGRLWKPAEMTCPEVTLVMKNTEEKTFFVAVSLDAAANGKAAVKLFDEEHSHSRSKKYWPVLIKDILHPQGSFDPMWNIIFIISCVLAVSLDPLFFYIPHINRDGKCLQLDKTLQTAALMLRSMTDLSYVVHIIFQTRTLVLSEVDAYSGASKVKSDTVSLKRMGGSVLGKKILQSSIPIDILCILPLPQVVILIFFSKMRGSGSLNTRKFLSSLVLLQYVPRVLRIYLSCKNLNKNPSVEIWVKGVFNFFLYILASHVLGAFWYFFSVQRVTACWQYACAKTRCKPSTFHCDDISYGDVTFLNELCPINQPNATVFDFGIFLEAIQSDVLGLQDYPQKFLKCFWWGLRNLSSLGQNLQTSTYAWENLFAVSISIIGLLLFLYLIGNLQTYMQLSTTRSEKLRQKMKMKDLEIELWLSRNGLPKELKAVFMENLQRKLEKNKEIHVVNMLSILPLEHKNNIKYHLCLAMLKKVPMLQTVDEQVLKVICENLKPVTYNEESYMIREGELLDKMLFITQGIVWTYTSNNGIDRSSGLALRTRCLMKSDFCGEELLDWASKCTSFSDIPISTRIVKAHTKVEAFALMANDLKTLVSKFWWHFNKDMPNSREELLAATSIQAAWRHNLVKRSHNRVKRRSSAVSPLYLIDDGGKSQNFSTPL</sequence>
<keyword evidence="9" id="KW-0407">Ion channel</keyword>
<keyword evidence="7 10" id="KW-0472">Membrane</keyword>
<feature type="domain" description="Cyclic nucleotide-binding" evidence="11">
    <location>
        <begin position="497"/>
        <end position="575"/>
    </location>
</feature>
<reference evidence="13" key="2">
    <citation type="submission" date="2019-10" db="EMBL/GenBank/DDBJ databases">
        <title>A de novo genome assembly of a pear dwarfing rootstock.</title>
        <authorList>
            <person name="Wang F."/>
            <person name="Wang J."/>
            <person name="Li S."/>
            <person name="Zhang Y."/>
            <person name="Fang M."/>
            <person name="Ma L."/>
            <person name="Zhao Y."/>
            <person name="Jiang S."/>
        </authorList>
    </citation>
    <scope>NUCLEOTIDE SEQUENCE [LARGE SCALE GENOMIC DNA]</scope>
</reference>
<keyword evidence="4 10" id="KW-0812">Transmembrane</keyword>
<dbReference type="SUPFAM" id="SSF81324">
    <property type="entry name" value="Voltage-gated potassium channels"/>
    <property type="match status" value="1"/>
</dbReference>